<evidence type="ECO:0000259" key="5">
    <source>
        <dbReference type="PROSITE" id="PS50279"/>
    </source>
</evidence>
<evidence type="ECO:0000256" key="3">
    <source>
        <dbReference type="ARBA" id="ARBA00023157"/>
    </source>
</evidence>
<accession>A0AAD8BNB3</accession>
<dbReference type="PANTHER" id="PTHR10083:SF328">
    <property type="entry name" value="TISSUE FACTOR PATHWAY INHIBITOR"/>
    <property type="match status" value="1"/>
</dbReference>
<feature type="domain" description="BPTI/Kunitz inhibitor" evidence="5">
    <location>
        <begin position="242"/>
        <end position="292"/>
    </location>
</feature>
<dbReference type="Pfam" id="PF00014">
    <property type="entry name" value="Kunitz_BPTI"/>
    <property type="match status" value="4"/>
</dbReference>
<dbReference type="Proteomes" id="UP001233172">
    <property type="component" value="Unassembled WGS sequence"/>
</dbReference>
<gene>
    <name evidence="6" type="ORF">Bpfe_013310</name>
</gene>
<dbReference type="PROSITE" id="PS00280">
    <property type="entry name" value="BPTI_KUNITZ_1"/>
    <property type="match status" value="2"/>
</dbReference>
<dbReference type="EMBL" id="JASAOG010000056">
    <property type="protein sequence ID" value="KAK0057217.1"/>
    <property type="molecule type" value="Genomic_DNA"/>
</dbReference>
<dbReference type="SUPFAM" id="SSF57362">
    <property type="entry name" value="BPTI-like"/>
    <property type="match status" value="4"/>
</dbReference>
<evidence type="ECO:0000313" key="7">
    <source>
        <dbReference type="Proteomes" id="UP001233172"/>
    </source>
</evidence>
<keyword evidence="2" id="KW-0722">Serine protease inhibitor</keyword>
<keyword evidence="7" id="KW-1185">Reference proteome</keyword>
<dbReference type="AlphaFoldDB" id="A0AAD8BNB3"/>
<dbReference type="CDD" id="cd22638">
    <property type="entry name" value="Kunitz_amblin-like"/>
    <property type="match status" value="1"/>
</dbReference>
<sequence length="331" mass="37140">MQLQLVLCFQALWMFTLSEFQRPPICDLEEESGPCRALHSRYYYDSKGGACYNFKYGGCQGNANNFQTKEECEAKCMGIASANFTSKDVQSKSPTEASHCYLNSETGLCKASIEMYHYDPSTQKCFTFYYSGCGGNDNRFESEELCLANCTKPTRLPLGPLGPVVDICQEKMEVGPCRAMIPRYYFDTATRSCQLFHYGGCKGNNNKFETKEQCEAKCLPADRKDGGQRDIKWTQGVKDGKCLLEMDSGPCKALLSRYYYDQSTNTCQNFKYGGCSGNDNNFQSKSDCEEACLTKTVRTFTDSDNAATSKRPLRLWSVMVLLAIMILGHGQ</sequence>
<evidence type="ECO:0000256" key="2">
    <source>
        <dbReference type="ARBA" id="ARBA00022900"/>
    </source>
</evidence>
<keyword evidence="4" id="KW-0732">Signal</keyword>
<dbReference type="FunFam" id="4.10.410.10:FF:000020">
    <property type="entry name" value="Collagen, type VI, alpha 3"/>
    <property type="match status" value="1"/>
</dbReference>
<dbReference type="InterPro" id="IPR036880">
    <property type="entry name" value="Kunitz_BPTI_sf"/>
</dbReference>
<dbReference type="FunFam" id="4.10.410.10:FF:000004">
    <property type="entry name" value="Tissue factor pathway inhibitor"/>
    <property type="match status" value="3"/>
</dbReference>
<dbReference type="PANTHER" id="PTHR10083">
    <property type="entry name" value="KUNITZ-TYPE PROTEASE INHIBITOR-RELATED"/>
    <property type="match status" value="1"/>
</dbReference>
<keyword evidence="1" id="KW-0646">Protease inhibitor</keyword>
<dbReference type="SMART" id="SM00131">
    <property type="entry name" value="KU"/>
    <property type="match status" value="4"/>
</dbReference>
<feature type="domain" description="BPTI/Kunitz inhibitor" evidence="5">
    <location>
        <begin position="100"/>
        <end position="150"/>
    </location>
</feature>
<dbReference type="Gene3D" id="4.10.410.10">
    <property type="entry name" value="Pancreatic trypsin inhibitor Kunitz domain"/>
    <property type="match status" value="4"/>
</dbReference>
<reference evidence="6" key="1">
    <citation type="journal article" date="2023" name="PLoS Negl. Trop. Dis.">
        <title>A genome sequence for Biomphalaria pfeifferi, the major vector snail for the human-infecting parasite Schistosoma mansoni.</title>
        <authorList>
            <person name="Bu L."/>
            <person name="Lu L."/>
            <person name="Laidemitt M.R."/>
            <person name="Zhang S.M."/>
            <person name="Mutuku M."/>
            <person name="Mkoji G."/>
            <person name="Steinauer M."/>
            <person name="Loker E.S."/>
        </authorList>
    </citation>
    <scope>NUCLEOTIDE SEQUENCE</scope>
    <source>
        <strain evidence="6">KasaAsao</strain>
    </source>
</reference>
<evidence type="ECO:0000256" key="1">
    <source>
        <dbReference type="ARBA" id="ARBA00022690"/>
    </source>
</evidence>
<dbReference type="InterPro" id="IPR020901">
    <property type="entry name" value="Prtase_inh_Kunz-CS"/>
</dbReference>
<feature type="domain" description="BPTI/Kunitz inhibitor" evidence="5">
    <location>
        <begin position="168"/>
        <end position="218"/>
    </location>
</feature>
<dbReference type="InterPro" id="IPR002223">
    <property type="entry name" value="Kunitz_BPTI"/>
</dbReference>
<feature type="chain" id="PRO_5042273873" evidence="4">
    <location>
        <begin position="19"/>
        <end position="331"/>
    </location>
</feature>
<evidence type="ECO:0000313" key="6">
    <source>
        <dbReference type="EMBL" id="KAK0057217.1"/>
    </source>
</evidence>
<dbReference type="GO" id="GO:0004867">
    <property type="term" value="F:serine-type endopeptidase inhibitor activity"/>
    <property type="evidence" value="ECO:0007669"/>
    <property type="project" value="UniProtKB-KW"/>
</dbReference>
<name>A0AAD8BNB3_BIOPF</name>
<evidence type="ECO:0000256" key="4">
    <source>
        <dbReference type="SAM" id="SignalP"/>
    </source>
</evidence>
<dbReference type="PROSITE" id="PS50279">
    <property type="entry name" value="BPTI_KUNITZ_2"/>
    <property type="match status" value="4"/>
</dbReference>
<dbReference type="InterPro" id="IPR050098">
    <property type="entry name" value="TFPI/VKTCI-like"/>
</dbReference>
<dbReference type="GO" id="GO:0005615">
    <property type="term" value="C:extracellular space"/>
    <property type="evidence" value="ECO:0007669"/>
    <property type="project" value="TreeGrafter"/>
</dbReference>
<proteinExistence type="predicted"/>
<keyword evidence="3" id="KW-1015">Disulfide bond</keyword>
<comment type="caution">
    <text evidence="6">The sequence shown here is derived from an EMBL/GenBank/DDBJ whole genome shotgun (WGS) entry which is preliminary data.</text>
</comment>
<dbReference type="PRINTS" id="PR00759">
    <property type="entry name" value="BASICPTASE"/>
</dbReference>
<dbReference type="CDD" id="cd00109">
    <property type="entry name" value="Kunitz-type"/>
    <property type="match status" value="3"/>
</dbReference>
<protein>
    <submittedName>
        <fullName evidence="6">Papilin</fullName>
    </submittedName>
</protein>
<feature type="domain" description="BPTI/Kunitz inhibitor" evidence="5">
    <location>
        <begin position="26"/>
        <end position="76"/>
    </location>
</feature>
<feature type="signal peptide" evidence="4">
    <location>
        <begin position="1"/>
        <end position="18"/>
    </location>
</feature>
<reference evidence="6" key="2">
    <citation type="submission" date="2023-04" db="EMBL/GenBank/DDBJ databases">
        <authorList>
            <person name="Bu L."/>
            <person name="Lu L."/>
            <person name="Laidemitt M.R."/>
            <person name="Zhang S.M."/>
            <person name="Mutuku M."/>
            <person name="Mkoji G."/>
            <person name="Steinauer M."/>
            <person name="Loker E.S."/>
        </authorList>
    </citation>
    <scope>NUCLEOTIDE SEQUENCE</scope>
    <source>
        <strain evidence="6">KasaAsao</strain>
        <tissue evidence="6">Whole Snail</tissue>
    </source>
</reference>
<organism evidence="6 7">
    <name type="scientific">Biomphalaria pfeifferi</name>
    <name type="common">Bloodfluke planorb</name>
    <name type="synonym">Freshwater snail</name>
    <dbReference type="NCBI Taxonomy" id="112525"/>
    <lineage>
        <taxon>Eukaryota</taxon>
        <taxon>Metazoa</taxon>
        <taxon>Spiralia</taxon>
        <taxon>Lophotrochozoa</taxon>
        <taxon>Mollusca</taxon>
        <taxon>Gastropoda</taxon>
        <taxon>Heterobranchia</taxon>
        <taxon>Euthyneura</taxon>
        <taxon>Panpulmonata</taxon>
        <taxon>Hygrophila</taxon>
        <taxon>Lymnaeoidea</taxon>
        <taxon>Planorbidae</taxon>
        <taxon>Biomphalaria</taxon>
    </lineage>
</organism>